<gene>
    <name evidence="2" type="ORF">FEM03_02885</name>
</gene>
<evidence type="ECO:0008006" key="4">
    <source>
        <dbReference type="Google" id="ProtNLM"/>
    </source>
</evidence>
<keyword evidence="1" id="KW-0472">Membrane</keyword>
<dbReference type="Proteomes" id="UP000306196">
    <property type="component" value="Unassembled WGS sequence"/>
</dbReference>
<name>A0A5R8KJ09_9BACT</name>
<dbReference type="AlphaFoldDB" id="A0A5R8KJ09"/>
<dbReference type="EMBL" id="VAUV01000002">
    <property type="protein sequence ID" value="TLD72316.1"/>
    <property type="molecule type" value="Genomic_DNA"/>
</dbReference>
<feature type="transmembrane region" description="Helical" evidence="1">
    <location>
        <begin position="20"/>
        <end position="39"/>
    </location>
</feature>
<sequence>MAELIDELRDLDRRDTRRAWWFGLGMVGVLLMIIGFVWARDVAPPDDSAMLPVLTGGNGKENGLRKFIDEVRAMPDSGFDDLSMEARSREWGNTEELRTFLGKNEARIEAWKRLMMSDRSGWRWGLQDVEPLDMKIDMSYLLAVQETANVIRMKSLLLARDGKIGEGVDMALDLWRMGGGQRRAQGALIHWLVSLTIESIGLAALEDAVMAGDCDDPTLVRIQEALAQVEESPCKTLKFTYQVEYLMMKNSLEFMPDYLAENANLNWAKPVIRAGYKRNYTLSSYIYYHEPLVNSGGGDALAMMRKSKWRTKQLEAWRDRGWWKYVHPNGMGQWMVASVATFGRIDERAAMMETLPGLTQLMLAVRRYEVERGTMPDALDELVPEFINRLPIDPLNGKPFRWDAVSQRGYSVFLNEVDDGGSYTKSRRPDELDCGVFYPWGEEAVEQRKEQYGVKGEKQSE</sequence>
<proteinExistence type="predicted"/>
<keyword evidence="3" id="KW-1185">Reference proteome</keyword>
<evidence type="ECO:0000313" key="2">
    <source>
        <dbReference type="EMBL" id="TLD72316.1"/>
    </source>
</evidence>
<keyword evidence="1" id="KW-0812">Transmembrane</keyword>
<evidence type="ECO:0000256" key="1">
    <source>
        <dbReference type="SAM" id="Phobius"/>
    </source>
</evidence>
<reference evidence="2 3" key="1">
    <citation type="submission" date="2019-05" db="EMBL/GenBank/DDBJ databases">
        <title>Verrucobacter flavum gen. nov., sp. nov. a new member of the family Verrucomicrobiaceae.</title>
        <authorList>
            <person name="Szuroczki S."/>
            <person name="Abbaszade G."/>
            <person name="Szabo A."/>
            <person name="Felfoldi T."/>
            <person name="Schumann P."/>
            <person name="Boka K."/>
            <person name="Keki Z."/>
            <person name="Toumi M."/>
            <person name="Toth E."/>
        </authorList>
    </citation>
    <scope>NUCLEOTIDE SEQUENCE [LARGE SCALE GENOMIC DNA]</scope>
    <source>
        <strain evidence="2 3">MG-N-17</strain>
    </source>
</reference>
<keyword evidence="1" id="KW-1133">Transmembrane helix</keyword>
<accession>A0A5R8KJ09</accession>
<comment type="caution">
    <text evidence="2">The sequence shown here is derived from an EMBL/GenBank/DDBJ whole genome shotgun (WGS) entry which is preliminary data.</text>
</comment>
<evidence type="ECO:0000313" key="3">
    <source>
        <dbReference type="Proteomes" id="UP000306196"/>
    </source>
</evidence>
<organism evidence="2 3">
    <name type="scientific">Phragmitibacter flavus</name>
    <dbReference type="NCBI Taxonomy" id="2576071"/>
    <lineage>
        <taxon>Bacteria</taxon>
        <taxon>Pseudomonadati</taxon>
        <taxon>Verrucomicrobiota</taxon>
        <taxon>Verrucomicrobiia</taxon>
        <taxon>Verrucomicrobiales</taxon>
        <taxon>Verrucomicrobiaceae</taxon>
        <taxon>Phragmitibacter</taxon>
    </lineage>
</organism>
<dbReference type="OrthoDB" id="191602at2"/>
<protein>
    <recommendedName>
        <fullName evidence="4">DUF4034 domain-containing protein</fullName>
    </recommendedName>
</protein>
<dbReference type="RefSeq" id="WP_138084672.1">
    <property type="nucleotide sequence ID" value="NZ_VAUV01000002.1"/>
</dbReference>